<reference evidence="3 4" key="1">
    <citation type="submission" date="2024-03" db="EMBL/GenBank/DDBJ databases">
        <title>Novel species of the genus Variovorax.</title>
        <authorList>
            <person name="Liu Q."/>
            <person name="Xin Y.-H."/>
        </authorList>
    </citation>
    <scope>NUCLEOTIDE SEQUENCE [LARGE SCALE GENOMIC DNA]</scope>
    <source>
        <strain evidence="3 4">KACC 18899</strain>
    </source>
</reference>
<accession>A0ABU8VB07</accession>
<comment type="caution">
    <text evidence="3">The sequence shown here is derived from an EMBL/GenBank/DDBJ whole genome shotgun (WGS) entry which is preliminary data.</text>
</comment>
<evidence type="ECO:0000256" key="2">
    <source>
        <dbReference type="SAM" id="SignalP"/>
    </source>
</evidence>
<protein>
    <submittedName>
        <fullName evidence="3">Tripartite tricarboxylate transporter substrate binding protein</fullName>
    </submittedName>
</protein>
<proteinExistence type="inferred from homology"/>
<name>A0ABU8VB07_9BURK</name>
<dbReference type="Gene3D" id="3.40.190.150">
    <property type="entry name" value="Bordetella uptake gene, domain 1"/>
    <property type="match status" value="1"/>
</dbReference>
<dbReference type="InterPro" id="IPR005064">
    <property type="entry name" value="BUG"/>
</dbReference>
<organism evidence="3 4">
    <name type="scientific">Variovorax ureilyticus</name>
    <dbReference type="NCBI Taxonomy" id="1836198"/>
    <lineage>
        <taxon>Bacteria</taxon>
        <taxon>Pseudomonadati</taxon>
        <taxon>Pseudomonadota</taxon>
        <taxon>Betaproteobacteria</taxon>
        <taxon>Burkholderiales</taxon>
        <taxon>Comamonadaceae</taxon>
        <taxon>Variovorax</taxon>
    </lineage>
</organism>
<evidence type="ECO:0000256" key="1">
    <source>
        <dbReference type="ARBA" id="ARBA00006987"/>
    </source>
</evidence>
<keyword evidence="4" id="KW-1185">Reference proteome</keyword>
<comment type="similarity">
    <text evidence="1">Belongs to the UPF0065 (bug) family.</text>
</comment>
<evidence type="ECO:0000313" key="3">
    <source>
        <dbReference type="EMBL" id="MEJ8810671.1"/>
    </source>
</evidence>
<sequence>MHTPLLRTFGLAALGIFSALGFHAAALAAEDSFPSRPITIVVPFPPGGGGDVQTRLVAQKMSEKLGQTVIVDNKPGAGTAIGAAFVANAKPDGYTLLMSSASTYTLNPAIRKSLPYDPVKSFEPIGIISRVGLVLLANPKVPVSNLKELVAAAKPAPDKYSYASFGAGTSSHFAAEMALQAMGIRLMHVPYKGSGPAMTDLIGGQVPFSFDTVTAALPQIKAGKVKALAITTARRSPLLPDVPTFAESGYPAAVLDSWGMVAAPRGLPPAVHAKLEKALAETISDPGVRKGFAEQGVEANFVDSAKAAAHLEAELPLMRAVAARANIQPE</sequence>
<dbReference type="PANTHER" id="PTHR42928:SF5">
    <property type="entry name" value="BLR1237 PROTEIN"/>
    <property type="match status" value="1"/>
</dbReference>
<dbReference type="CDD" id="cd07012">
    <property type="entry name" value="PBP2_Bug_TTT"/>
    <property type="match status" value="1"/>
</dbReference>
<dbReference type="Pfam" id="PF03401">
    <property type="entry name" value="TctC"/>
    <property type="match status" value="1"/>
</dbReference>
<dbReference type="RefSeq" id="WP_340355985.1">
    <property type="nucleotide sequence ID" value="NZ_JBBKZU010000002.1"/>
</dbReference>
<feature type="chain" id="PRO_5047456926" evidence="2">
    <location>
        <begin position="29"/>
        <end position="330"/>
    </location>
</feature>
<dbReference type="PANTHER" id="PTHR42928">
    <property type="entry name" value="TRICARBOXYLATE-BINDING PROTEIN"/>
    <property type="match status" value="1"/>
</dbReference>
<gene>
    <name evidence="3" type="ORF">WKW77_06300</name>
</gene>
<keyword evidence="2" id="KW-0732">Signal</keyword>
<dbReference type="PIRSF" id="PIRSF017082">
    <property type="entry name" value="YflP"/>
    <property type="match status" value="1"/>
</dbReference>
<dbReference type="EMBL" id="JBBKZU010000002">
    <property type="protein sequence ID" value="MEJ8810671.1"/>
    <property type="molecule type" value="Genomic_DNA"/>
</dbReference>
<dbReference type="InterPro" id="IPR042100">
    <property type="entry name" value="Bug_dom1"/>
</dbReference>
<dbReference type="Proteomes" id="UP001365846">
    <property type="component" value="Unassembled WGS sequence"/>
</dbReference>
<feature type="signal peptide" evidence="2">
    <location>
        <begin position="1"/>
        <end position="28"/>
    </location>
</feature>
<evidence type="ECO:0000313" key="4">
    <source>
        <dbReference type="Proteomes" id="UP001365846"/>
    </source>
</evidence>
<dbReference type="SUPFAM" id="SSF53850">
    <property type="entry name" value="Periplasmic binding protein-like II"/>
    <property type="match status" value="1"/>
</dbReference>
<dbReference type="Gene3D" id="3.40.190.10">
    <property type="entry name" value="Periplasmic binding protein-like II"/>
    <property type="match status" value="1"/>
</dbReference>